<feature type="transmembrane region" description="Helical" evidence="1">
    <location>
        <begin position="245"/>
        <end position="264"/>
    </location>
</feature>
<dbReference type="GeneID" id="136087239"/>
<proteinExistence type="predicted"/>
<sequence>MFIFEKEMKVNSHEIYFEEDNRVFQNEGCPKIKKKGVKLFFLQKDISKKSQILNSIDSGINDCKTIKSTKVKGIKKNVLKFFQSLFSCFVSSSNEVEEQVNTFKEETPDEILGNSNFIESKPSNSDKELSFSGELEEFDDDKLIYLNERNSFISLQIEETLQIFNNEETNKPDEKKKEKRDTLEKIDIGKCNDSLEVEDEFLSTNDTIFCESQDEAVSQNIVDNLKYQEVYVNKELELTHMSNSYTFIVVILFTIFIMTFKSYCK</sequence>
<gene>
    <name evidence="3" type="primary">LOC136087239</name>
</gene>
<keyword evidence="1" id="KW-0472">Membrane</keyword>
<reference evidence="3" key="1">
    <citation type="submission" date="2025-08" db="UniProtKB">
        <authorList>
            <consortium name="RefSeq"/>
        </authorList>
    </citation>
    <scope>IDENTIFICATION</scope>
</reference>
<keyword evidence="1" id="KW-1133">Transmembrane helix</keyword>
<accession>A0ABM4CV05</accession>
<evidence type="ECO:0000313" key="3">
    <source>
        <dbReference type="RefSeq" id="XP_065665778.1"/>
    </source>
</evidence>
<evidence type="ECO:0000256" key="1">
    <source>
        <dbReference type="SAM" id="Phobius"/>
    </source>
</evidence>
<dbReference type="RefSeq" id="XP_065665778.1">
    <property type="nucleotide sequence ID" value="XM_065809706.1"/>
</dbReference>
<protein>
    <submittedName>
        <fullName evidence="3">Uncharacterized protein LOC136087239</fullName>
    </submittedName>
</protein>
<name>A0ABM4CV05_HYDVU</name>
<dbReference type="Proteomes" id="UP001652625">
    <property type="component" value="Chromosome 11"/>
</dbReference>
<evidence type="ECO:0000313" key="2">
    <source>
        <dbReference type="Proteomes" id="UP001652625"/>
    </source>
</evidence>
<keyword evidence="1" id="KW-0812">Transmembrane</keyword>
<keyword evidence="2" id="KW-1185">Reference proteome</keyword>
<organism evidence="2 3">
    <name type="scientific">Hydra vulgaris</name>
    <name type="common">Hydra</name>
    <name type="synonym">Hydra attenuata</name>
    <dbReference type="NCBI Taxonomy" id="6087"/>
    <lineage>
        <taxon>Eukaryota</taxon>
        <taxon>Metazoa</taxon>
        <taxon>Cnidaria</taxon>
        <taxon>Hydrozoa</taxon>
        <taxon>Hydroidolina</taxon>
        <taxon>Anthoathecata</taxon>
        <taxon>Aplanulata</taxon>
        <taxon>Hydridae</taxon>
        <taxon>Hydra</taxon>
    </lineage>
</organism>